<reference evidence="3 4" key="1">
    <citation type="submission" date="2021-04" db="EMBL/GenBank/DDBJ databases">
        <title>Paenibacillus sp. DLE-14 whole genome sequence.</title>
        <authorList>
            <person name="Ham Y.J."/>
        </authorList>
    </citation>
    <scope>NUCLEOTIDE SEQUENCE [LARGE SCALE GENOMIC DNA]</scope>
    <source>
        <strain evidence="3 4">DLE-14</strain>
    </source>
</reference>
<comment type="caution">
    <text evidence="3">The sequence shown here is derived from an EMBL/GenBank/DDBJ whole genome shotgun (WGS) entry which is preliminary data.</text>
</comment>
<dbReference type="PANTHER" id="PTHR22916:SF3">
    <property type="entry name" value="UDP-GLCNAC:BETAGAL BETA-1,3-N-ACETYLGLUCOSAMINYLTRANSFERASE-LIKE PROTEIN 1"/>
    <property type="match status" value="1"/>
</dbReference>
<sequence>MSFQRMPGLVSIVTTVYNKVPYLTDCLTSLLNQTYSNWELIIIDDASTDGSYEFVMNWLNNNEPLLREGKGICTLRLPRNIGYAGAVTAGMYLAKGEFIAIQDADDLSHPERLAKQVRYMKNNPQIDLLGTNYEVFEDGQPERRMPVFWLKYGEQIGKVYAKGGHCICHGTALLRGKVFDEIGGHTRRIEGAEDYEFIAKVIKPGAKNVENMREVLYYYRKHQLQRSRNYFGKSQHSEHDYET</sequence>
<feature type="domain" description="Glycosyltransferase 2-like" evidence="2">
    <location>
        <begin position="11"/>
        <end position="182"/>
    </location>
</feature>
<accession>A0ABS5CBP5</accession>
<dbReference type="Gene3D" id="3.90.550.10">
    <property type="entry name" value="Spore Coat Polysaccharide Biosynthesis Protein SpsA, Chain A"/>
    <property type="match status" value="1"/>
</dbReference>
<protein>
    <submittedName>
        <fullName evidence="3">Glycosyltransferase family 2 protein</fullName>
    </submittedName>
</protein>
<dbReference type="Pfam" id="PF00535">
    <property type="entry name" value="Glycos_transf_2"/>
    <property type="match status" value="1"/>
</dbReference>
<dbReference type="SUPFAM" id="SSF53448">
    <property type="entry name" value="Nucleotide-diphospho-sugar transferases"/>
    <property type="match status" value="1"/>
</dbReference>
<dbReference type="RefSeq" id="WP_210657967.1">
    <property type="nucleotide sequence ID" value="NZ_JAGKSP010000003.1"/>
</dbReference>
<dbReference type="EMBL" id="JAGKSP010000003">
    <property type="protein sequence ID" value="MBP3963117.1"/>
    <property type="molecule type" value="Genomic_DNA"/>
</dbReference>
<keyword evidence="4" id="KW-1185">Reference proteome</keyword>
<dbReference type="InterPro" id="IPR029044">
    <property type="entry name" value="Nucleotide-diphossugar_trans"/>
</dbReference>
<proteinExistence type="inferred from homology"/>
<dbReference type="Proteomes" id="UP000673394">
    <property type="component" value="Unassembled WGS sequence"/>
</dbReference>
<dbReference type="InterPro" id="IPR001173">
    <property type="entry name" value="Glyco_trans_2-like"/>
</dbReference>
<evidence type="ECO:0000256" key="1">
    <source>
        <dbReference type="ARBA" id="ARBA00006739"/>
    </source>
</evidence>
<evidence type="ECO:0000259" key="2">
    <source>
        <dbReference type="Pfam" id="PF00535"/>
    </source>
</evidence>
<name>A0ABS5CBP5_9BACL</name>
<organism evidence="3 4">
    <name type="scientific">Paenibacillus lignilyticus</name>
    <dbReference type="NCBI Taxonomy" id="1172615"/>
    <lineage>
        <taxon>Bacteria</taxon>
        <taxon>Bacillati</taxon>
        <taxon>Bacillota</taxon>
        <taxon>Bacilli</taxon>
        <taxon>Bacillales</taxon>
        <taxon>Paenibacillaceae</taxon>
        <taxon>Paenibacillus</taxon>
    </lineage>
</organism>
<evidence type="ECO:0000313" key="4">
    <source>
        <dbReference type="Proteomes" id="UP000673394"/>
    </source>
</evidence>
<evidence type="ECO:0000313" key="3">
    <source>
        <dbReference type="EMBL" id="MBP3963117.1"/>
    </source>
</evidence>
<dbReference type="PANTHER" id="PTHR22916">
    <property type="entry name" value="GLYCOSYLTRANSFERASE"/>
    <property type="match status" value="1"/>
</dbReference>
<comment type="similarity">
    <text evidence="1">Belongs to the glycosyltransferase 2 family.</text>
</comment>
<gene>
    <name evidence="3" type="ORF">I8J30_10440</name>
</gene>